<comment type="caution">
    <text evidence="1">The sequence shown here is derived from an EMBL/GenBank/DDBJ whole genome shotgun (WGS) entry which is preliminary data.</text>
</comment>
<proteinExistence type="predicted"/>
<keyword evidence="2" id="KW-1185">Reference proteome</keyword>
<dbReference type="Pfam" id="PF13620">
    <property type="entry name" value="CarboxypepD_reg"/>
    <property type="match status" value="1"/>
</dbReference>
<reference evidence="2" key="1">
    <citation type="journal article" date="2019" name="Int. J. Syst. Evol. Microbiol.">
        <title>The Global Catalogue of Microorganisms (GCM) 10K type strain sequencing project: providing services to taxonomists for standard genome sequencing and annotation.</title>
        <authorList>
            <consortium name="The Broad Institute Genomics Platform"/>
            <consortium name="The Broad Institute Genome Sequencing Center for Infectious Disease"/>
            <person name="Wu L."/>
            <person name="Ma J."/>
        </authorList>
    </citation>
    <scope>NUCLEOTIDE SEQUENCE [LARGE SCALE GENOMIC DNA]</scope>
    <source>
        <strain evidence="2">WYCCWR 12678</strain>
    </source>
</reference>
<sequence>MSDEEFTGKYLDGWVSKRFVVPIRDIKKESLLIIRGRRSHYLEQLTINVYLNGKLVHENNYPVGPFTISLEIPPMEQWELEIVASDVFVPKDKGFDEDVRQLSFLLDEFSIPSLGDRMASYAHIFDFKLSKKVHFLEVWDRLSSLLPEKYKIPDKGMLSPLKEVEWWNEIQPRPSSFIRGTVYDKFSGLSLQKAAVQLFNSERKLIKDTSINHEGHYEFDGLGSGDYVVLGKSENYGDQEIKIHIDGYGKAVNIPMLPMF</sequence>
<evidence type="ECO:0000313" key="2">
    <source>
        <dbReference type="Proteomes" id="UP001596002"/>
    </source>
</evidence>
<dbReference type="RefSeq" id="WP_380026552.1">
    <property type="nucleotide sequence ID" value="NZ_JBHSHC010000108.1"/>
</dbReference>
<organism evidence="1 2">
    <name type="scientific">Effusibacillus consociatus</name>
    <dbReference type="NCBI Taxonomy" id="1117041"/>
    <lineage>
        <taxon>Bacteria</taxon>
        <taxon>Bacillati</taxon>
        <taxon>Bacillota</taxon>
        <taxon>Bacilli</taxon>
        <taxon>Bacillales</taxon>
        <taxon>Alicyclobacillaceae</taxon>
        <taxon>Effusibacillus</taxon>
    </lineage>
</organism>
<dbReference type="Proteomes" id="UP001596002">
    <property type="component" value="Unassembled WGS sequence"/>
</dbReference>
<dbReference type="Gene3D" id="2.60.40.10">
    <property type="entry name" value="Immunoglobulins"/>
    <property type="match status" value="1"/>
</dbReference>
<dbReference type="SUPFAM" id="SSF49478">
    <property type="entry name" value="Cna protein B-type domain"/>
    <property type="match status" value="1"/>
</dbReference>
<accession>A0ABV9Q5R6</accession>
<name>A0ABV9Q5R6_9BACL</name>
<protein>
    <submittedName>
        <fullName evidence="1">Carboxypeptidase-like regulatory domain-containing protein</fullName>
    </submittedName>
</protein>
<dbReference type="EMBL" id="JBHSHC010000108">
    <property type="protein sequence ID" value="MFC4768602.1"/>
    <property type="molecule type" value="Genomic_DNA"/>
</dbReference>
<dbReference type="InterPro" id="IPR013783">
    <property type="entry name" value="Ig-like_fold"/>
</dbReference>
<evidence type="ECO:0000313" key="1">
    <source>
        <dbReference type="EMBL" id="MFC4768602.1"/>
    </source>
</evidence>
<gene>
    <name evidence="1" type="ORF">ACFO8Q_14750</name>
</gene>